<dbReference type="Gene3D" id="3.40.50.1820">
    <property type="entry name" value="alpha/beta hydrolase"/>
    <property type="match status" value="1"/>
</dbReference>
<sequence>MDSSSTNEVAHDFPPYFKVYKDGRIEWYTAVITVDARHDPSTGVQSKDVVISSETSVKARIFILKIDGPDRKQPVFVHYHGGVYVLSSTECDDDPKLNPEVDVNLKSMVGDRVLVCVAEKDLIRDRGLAYCDILLKSEWHGSGVL</sequence>
<name>A0A5C7I667_9ROSI</name>
<protein>
    <recommendedName>
        <fullName evidence="3">Alpha/beta hydrolase fold-3 domain-containing protein</fullName>
    </recommendedName>
</protein>
<proteinExistence type="predicted"/>
<accession>A0A5C7I667</accession>
<gene>
    <name evidence="1" type="ORF">EZV62_011353</name>
</gene>
<dbReference type="PANTHER" id="PTHR23024:SF408">
    <property type="entry name" value="ALPHA_BETA HYDROLASE FOLD-3 DOMAIN-CONTAINING PROTEIN"/>
    <property type="match status" value="1"/>
</dbReference>
<dbReference type="InterPro" id="IPR050466">
    <property type="entry name" value="Carboxylest/Gibb_receptor"/>
</dbReference>
<organism evidence="1 2">
    <name type="scientific">Acer yangbiense</name>
    <dbReference type="NCBI Taxonomy" id="1000413"/>
    <lineage>
        <taxon>Eukaryota</taxon>
        <taxon>Viridiplantae</taxon>
        <taxon>Streptophyta</taxon>
        <taxon>Embryophyta</taxon>
        <taxon>Tracheophyta</taxon>
        <taxon>Spermatophyta</taxon>
        <taxon>Magnoliopsida</taxon>
        <taxon>eudicotyledons</taxon>
        <taxon>Gunneridae</taxon>
        <taxon>Pentapetalae</taxon>
        <taxon>rosids</taxon>
        <taxon>malvids</taxon>
        <taxon>Sapindales</taxon>
        <taxon>Sapindaceae</taxon>
        <taxon>Hippocastanoideae</taxon>
        <taxon>Acereae</taxon>
        <taxon>Acer</taxon>
    </lineage>
</organism>
<comment type="caution">
    <text evidence="1">The sequence shown here is derived from an EMBL/GenBank/DDBJ whole genome shotgun (WGS) entry which is preliminary data.</text>
</comment>
<reference evidence="2" key="1">
    <citation type="journal article" date="2019" name="Gigascience">
        <title>De novo genome assembly of the endangered Acer yangbiense, a plant species with extremely small populations endemic to Yunnan Province, China.</title>
        <authorList>
            <person name="Yang J."/>
            <person name="Wariss H.M."/>
            <person name="Tao L."/>
            <person name="Zhang R."/>
            <person name="Yun Q."/>
            <person name="Hollingsworth P."/>
            <person name="Dao Z."/>
            <person name="Luo G."/>
            <person name="Guo H."/>
            <person name="Ma Y."/>
            <person name="Sun W."/>
        </authorList>
    </citation>
    <scope>NUCLEOTIDE SEQUENCE [LARGE SCALE GENOMIC DNA]</scope>
    <source>
        <strain evidence="2">cv. Malutang</strain>
    </source>
</reference>
<dbReference type="Proteomes" id="UP000323000">
    <property type="component" value="Chromosome 4"/>
</dbReference>
<dbReference type="AlphaFoldDB" id="A0A5C7I667"/>
<evidence type="ECO:0000313" key="2">
    <source>
        <dbReference type="Proteomes" id="UP000323000"/>
    </source>
</evidence>
<dbReference type="EMBL" id="VAHF01000004">
    <property type="protein sequence ID" value="TXG64359.1"/>
    <property type="molecule type" value="Genomic_DNA"/>
</dbReference>
<dbReference type="PANTHER" id="PTHR23024">
    <property type="entry name" value="ARYLACETAMIDE DEACETYLASE"/>
    <property type="match status" value="1"/>
</dbReference>
<evidence type="ECO:0008006" key="3">
    <source>
        <dbReference type="Google" id="ProtNLM"/>
    </source>
</evidence>
<dbReference type="InterPro" id="IPR029058">
    <property type="entry name" value="AB_hydrolase_fold"/>
</dbReference>
<dbReference type="OrthoDB" id="408631at2759"/>
<evidence type="ECO:0000313" key="1">
    <source>
        <dbReference type="EMBL" id="TXG64359.1"/>
    </source>
</evidence>
<dbReference type="SUPFAM" id="SSF53474">
    <property type="entry name" value="alpha/beta-Hydrolases"/>
    <property type="match status" value="1"/>
</dbReference>
<keyword evidence="2" id="KW-1185">Reference proteome</keyword>